<evidence type="ECO:0000313" key="2">
    <source>
        <dbReference type="Proteomes" id="UP001172102"/>
    </source>
</evidence>
<accession>A0AA40BBG5</accession>
<dbReference type="AlphaFoldDB" id="A0AA40BBG5"/>
<proteinExistence type="predicted"/>
<comment type="caution">
    <text evidence="1">The sequence shown here is derived from an EMBL/GenBank/DDBJ whole genome shotgun (WGS) entry which is preliminary data.</text>
</comment>
<sequence length="80" mass="8871">FSESDHQVQIVLLAKLDRPGRKIILEKWVETIPPPRPGPITRAPASPIYFGQTACDEQEGLDSQILYRRGVAWCLRGGGA</sequence>
<feature type="non-terminal residue" evidence="1">
    <location>
        <position position="80"/>
    </location>
</feature>
<protein>
    <submittedName>
        <fullName evidence="1">Uncharacterized protein</fullName>
    </submittedName>
</protein>
<reference evidence="1" key="1">
    <citation type="submission" date="2023-06" db="EMBL/GenBank/DDBJ databases">
        <title>Genome-scale phylogeny and comparative genomics of the fungal order Sordariales.</title>
        <authorList>
            <consortium name="Lawrence Berkeley National Laboratory"/>
            <person name="Hensen N."/>
            <person name="Bonometti L."/>
            <person name="Westerberg I."/>
            <person name="Brannstrom I.O."/>
            <person name="Guillou S."/>
            <person name="Cros-Aarteil S."/>
            <person name="Calhoun S."/>
            <person name="Haridas S."/>
            <person name="Kuo A."/>
            <person name="Mondo S."/>
            <person name="Pangilinan J."/>
            <person name="Riley R."/>
            <person name="Labutti K."/>
            <person name="Andreopoulos B."/>
            <person name="Lipzen A."/>
            <person name="Chen C."/>
            <person name="Yanf M."/>
            <person name="Daum C."/>
            <person name="Ng V."/>
            <person name="Clum A."/>
            <person name="Steindorff A."/>
            <person name="Ohm R."/>
            <person name="Martin F."/>
            <person name="Silar P."/>
            <person name="Natvig D."/>
            <person name="Lalanne C."/>
            <person name="Gautier V."/>
            <person name="Ament-Velasquez S.L."/>
            <person name="Kruys A."/>
            <person name="Hutchinson M.I."/>
            <person name="Powell A.J."/>
            <person name="Barry K."/>
            <person name="Miller A.N."/>
            <person name="Grigoriev I.V."/>
            <person name="Debuchy R."/>
            <person name="Gladieux P."/>
            <person name="Thoren M.H."/>
            <person name="Johannesson H."/>
        </authorList>
    </citation>
    <scope>NUCLEOTIDE SEQUENCE</scope>
    <source>
        <strain evidence="1">SMH4607-1</strain>
    </source>
</reference>
<dbReference type="Proteomes" id="UP001172102">
    <property type="component" value="Unassembled WGS sequence"/>
</dbReference>
<name>A0AA40BBG5_9PEZI</name>
<gene>
    <name evidence="1" type="ORF">B0H67DRAFT_564070</name>
</gene>
<dbReference type="EMBL" id="JAUKUA010000001">
    <property type="protein sequence ID" value="KAK0731206.1"/>
    <property type="molecule type" value="Genomic_DNA"/>
</dbReference>
<organism evidence="1 2">
    <name type="scientific">Lasiosphaeris hirsuta</name>
    <dbReference type="NCBI Taxonomy" id="260670"/>
    <lineage>
        <taxon>Eukaryota</taxon>
        <taxon>Fungi</taxon>
        <taxon>Dikarya</taxon>
        <taxon>Ascomycota</taxon>
        <taxon>Pezizomycotina</taxon>
        <taxon>Sordariomycetes</taxon>
        <taxon>Sordariomycetidae</taxon>
        <taxon>Sordariales</taxon>
        <taxon>Lasiosphaeriaceae</taxon>
        <taxon>Lasiosphaeris</taxon>
    </lineage>
</organism>
<evidence type="ECO:0000313" key="1">
    <source>
        <dbReference type="EMBL" id="KAK0731206.1"/>
    </source>
</evidence>
<keyword evidence="2" id="KW-1185">Reference proteome</keyword>